<dbReference type="PANTHER" id="PTHR43297:SF14">
    <property type="entry name" value="ATPASE AAA-TYPE CORE DOMAIN-CONTAINING PROTEIN"/>
    <property type="match status" value="1"/>
</dbReference>
<keyword evidence="5" id="KW-0997">Cell inner membrane</keyword>
<evidence type="ECO:0000256" key="3">
    <source>
        <dbReference type="ARBA" id="ARBA00022448"/>
    </source>
</evidence>
<keyword evidence="12" id="KW-1185">Reference proteome</keyword>
<evidence type="ECO:0000256" key="2">
    <source>
        <dbReference type="ARBA" id="ARBA00005417"/>
    </source>
</evidence>
<comment type="caution">
    <text evidence="11">The sequence shown here is derived from an EMBL/GenBank/DDBJ whole genome shotgun (WGS) entry which is preliminary data.</text>
</comment>
<accession>A0A401ZSX2</accession>
<keyword evidence="4" id="KW-1003">Cell membrane</keyword>
<evidence type="ECO:0000256" key="7">
    <source>
        <dbReference type="ARBA" id="ARBA00022840"/>
    </source>
</evidence>
<evidence type="ECO:0000256" key="8">
    <source>
        <dbReference type="ARBA" id="ARBA00022967"/>
    </source>
</evidence>
<evidence type="ECO:0000256" key="6">
    <source>
        <dbReference type="ARBA" id="ARBA00022741"/>
    </source>
</evidence>
<dbReference type="RefSeq" id="WP_126602707.1">
    <property type="nucleotide sequence ID" value="NZ_BIFQ01000002.1"/>
</dbReference>
<comment type="subcellular location">
    <subcellularLocation>
        <location evidence="1">Cell membrane</location>
        <topology evidence="1">Peripheral membrane protein</topology>
    </subcellularLocation>
</comment>
<dbReference type="InterPro" id="IPR003439">
    <property type="entry name" value="ABC_transporter-like_ATP-bd"/>
</dbReference>
<dbReference type="Pfam" id="PF08352">
    <property type="entry name" value="oligo_HPY"/>
    <property type="match status" value="1"/>
</dbReference>
<dbReference type="Gene3D" id="3.40.50.300">
    <property type="entry name" value="P-loop containing nucleotide triphosphate hydrolases"/>
    <property type="match status" value="1"/>
</dbReference>
<dbReference type="AlphaFoldDB" id="A0A401ZSX2"/>
<keyword evidence="7 11" id="KW-0067">ATP-binding</keyword>
<dbReference type="PANTHER" id="PTHR43297">
    <property type="entry name" value="OLIGOPEPTIDE TRANSPORT ATP-BINDING PROTEIN APPD"/>
    <property type="match status" value="1"/>
</dbReference>
<dbReference type="EMBL" id="BIFQ01000002">
    <property type="protein sequence ID" value="GCE09880.1"/>
    <property type="molecule type" value="Genomic_DNA"/>
</dbReference>
<proteinExistence type="inferred from homology"/>
<dbReference type="InterPro" id="IPR050388">
    <property type="entry name" value="ABC_Ni/Peptide_Import"/>
</dbReference>
<dbReference type="GO" id="GO:0005524">
    <property type="term" value="F:ATP binding"/>
    <property type="evidence" value="ECO:0007669"/>
    <property type="project" value="UniProtKB-KW"/>
</dbReference>
<organism evidence="11 12">
    <name type="scientific">Dictyobacter aurantiacus</name>
    <dbReference type="NCBI Taxonomy" id="1936993"/>
    <lineage>
        <taxon>Bacteria</taxon>
        <taxon>Bacillati</taxon>
        <taxon>Chloroflexota</taxon>
        <taxon>Ktedonobacteria</taxon>
        <taxon>Ktedonobacterales</taxon>
        <taxon>Dictyobacteraceae</taxon>
        <taxon>Dictyobacter</taxon>
    </lineage>
</organism>
<dbReference type="Proteomes" id="UP000287224">
    <property type="component" value="Unassembled WGS sequence"/>
</dbReference>
<evidence type="ECO:0000313" key="12">
    <source>
        <dbReference type="Proteomes" id="UP000287224"/>
    </source>
</evidence>
<keyword evidence="8" id="KW-1278">Translocase</keyword>
<evidence type="ECO:0000256" key="1">
    <source>
        <dbReference type="ARBA" id="ARBA00004202"/>
    </source>
</evidence>
<dbReference type="InterPro" id="IPR017871">
    <property type="entry name" value="ABC_transporter-like_CS"/>
</dbReference>
<dbReference type="InterPro" id="IPR027417">
    <property type="entry name" value="P-loop_NTPase"/>
</dbReference>
<dbReference type="NCBIfam" id="TIGR01727">
    <property type="entry name" value="oligo_HPY"/>
    <property type="match status" value="1"/>
</dbReference>
<protein>
    <submittedName>
        <fullName evidence="11">Dipeptide/oligopeptide/nickel ABC transporter ATP-binding protein</fullName>
    </submittedName>
</protein>
<evidence type="ECO:0000256" key="5">
    <source>
        <dbReference type="ARBA" id="ARBA00022519"/>
    </source>
</evidence>
<dbReference type="InterPro" id="IPR013563">
    <property type="entry name" value="Oligopep_ABC_C"/>
</dbReference>
<dbReference type="PROSITE" id="PS50893">
    <property type="entry name" value="ABC_TRANSPORTER_2"/>
    <property type="match status" value="1"/>
</dbReference>
<evidence type="ECO:0000256" key="4">
    <source>
        <dbReference type="ARBA" id="ARBA00022475"/>
    </source>
</evidence>
<name>A0A401ZSX2_9CHLR</name>
<gene>
    <name evidence="11" type="ORF">KDAU_72090</name>
</gene>
<dbReference type="GO" id="GO:0015833">
    <property type="term" value="P:peptide transport"/>
    <property type="evidence" value="ECO:0007669"/>
    <property type="project" value="InterPro"/>
</dbReference>
<dbReference type="CDD" id="cd03257">
    <property type="entry name" value="ABC_NikE_OppD_transporters"/>
    <property type="match status" value="1"/>
</dbReference>
<feature type="domain" description="ABC transporter" evidence="10">
    <location>
        <begin position="12"/>
        <end position="289"/>
    </location>
</feature>
<sequence length="394" mass="43629">MGQDSSDTTTLLDVQHLCVDYEAENGTVHAVNDVSFKLGRGEILGLAGESGSGKSTLAYAVARLLRPPAVITQGQALYYGLPSSERADSAGRRRRPATSDSTFGGNAPLDVLHASASQLQKLRWSEIAVVFQSAMNALNPVMTIKDQIIDVLHTHRPGMDRQALRERVGELLQLVGISPDRQYSYPHELSGGMRQRAIIAIALALNPELVILDEPTTALDVVVQREILTEILRLRTQLNFAVIFITHDLSLLLEVADQIAIMYAGRIVETGTRGDIYRHPRHPYSYGLLNAFPSLVGPKRKMYSIPGSPPDLRHVPSGCAFRTRCPMVFDACPKYIPPLVSHKDEQQPQAETQEEERSKVACHLYDKAYREQAPTIEEIEQGYALVSEKRGRRA</sequence>
<dbReference type="SMART" id="SM00382">
    <property type="entry name" value="AAA"/>
    <property type="match status" value="1"/>
</dbReference>
<dbReference type="SUPFAM" id="SSF52540">
    <property type="entry name" value="P-loop containing nucleoside triphosphate hydrolases"/>
    <property type="match status" value="1"/>
</dbReference>
<keyword evidence="3" id="KW-0813">Transport</keyword>
<keyword evidence="6" id="KW-0547">Nucleotide-binding</keyword>
<dbReference type="Pfam" id="PF00005">
    <property type="entry name" value="ABC_tran"/>
    <property type="match status" value="1"/>
</dbReference>
<dbReference type="GO" id="GO:0005886">
    <property type="term" value="C:plasma membrane"/>
    <property type="evidence" value="ECO:0007669"/>
    <property type="project" value="UniProtKB-SubCell"/>
</dbReference>
<keyword evidence="9" id="KW-0472">Membrane</keyword>
<evidence type="ECO:0000259" key="10">
    <source>
        <dbReference type="PROSITE" id="PS50893"/>
    </source>
</evidence>
<evidence type="ECO:0000313" key="11">
    <source>
        <dbReference type="EMBL" id="GCE09880.1"/>
    </source>
</evidence>
<evidence type="ECO:0000256" key="9">
    <source>
        <dbReference type="ARBA" id="ARBA00023136"/>
    </source>
</evidence>
<comment type="similarity">
    <text evidence="2">Belongs to the ABC transporter superfamily.</text>
</comment>
<dbReference type="GO" id="GO:0016887">
    <property type="term" value="F:ATP hydrolysis activity"/>
    <property type="evidence" value="ECO:0007669"/>
    <property type="project" value="InterPro"/>
</dbReference>
<reference evidence="12" key="1">
    <citation type="submission" date="2018-12" db="EMBL/GenBank/DDBJ databases">
        <title>Tengunoibacter tsumagoiensis gen. nov., sp. nov., Dictyobacter kobayashii sp. nov., D. alpinus sp. nov., and D. joshuensis sp. nov. and description of Dictyobacteraceae fam. nov. within the order Ktedonobacterales isolated from Tengu-no-mugimeshi.</title>
        <authorList>
            <person name="Wang C.M."/>
            <person name="Zheng Y."/>
            <person name="Sakai Y."/>
            <person name="Toyoda A."/>
            <person name="Minakuchi Y."/>
            <person name="Abe K."/>
            <person name="Yokota A."/>
            <person name="Yabe S."/>
        </authorList>
    </citation>
    <scope>NUCLEOTIDE SEQUENCE [LARGE SCALE GENOMIC DNA]</scope>
    <source>
        <strain evidence="12">S-27</strain>
    </source>
</reference>
<dbReference type="OrthoDB" id="9806285at2"/>
<dbReference type="InterPro" id="IPR003593">
    <property type="entry name" value="AAA+_ATPase"/>
</dbReference>
<dbReference type="PROSITE" id="PS00211">
    <property type="entry name" value="ABC_TRANSPORTER_1"/>
    <property type="match status" value="1"/>
</dbReference>